<feature type="transmembrane region" description="Helical" evidence="1">
    <location>
        <begin position="21"/>
        <end position="42"/>
    </location>
</feature>
<keyword evidence="3" id="KW-1185">Reference proteome</keyword>
<comment type="caution">
    <text evidence="2">The sequence shown here is derived from an EMBL/GenBank/DDBJ whole genome shotgun (WGS) entry which is preliminary data.</text>
</comment>
<protein>
    <submittedName>
        <fullName evidence="2">Uncharacterized protein</fullName>
    </submittedName>
</protein>
<name>A0A9P8AMM5_9AGAR</name>
<sequence length="91" mass="9789">MSHRRILGMDTAGPPRLNMRCIVSRITIQAFLHFITALFSGLTSGSVVCEMLLPLPGHHDGDTDSPVSPIHFSMACSGKYSLMTVCALVTA</sequence>
<organism evidence="2 3">
    <name type="scientific">Guyanagaster necrorhizus</name>
    <dbReference type="NCBI Taxonomy" id="856835"/>
    <lineage>
        <taxon>Eukaryota</taxon>
        <taxon>Fungi</taxon>
        <taxon>Dikarya</taxon>
        <taxon>Basidiomycota</taxon>
        <taxon>Agaricomycotina</taxon>
        <taxon>Agaricomycetes</taxon>
        <taxon>Agaricomycetidae</taxon>
        <taxon>Agaricales</taxon>
        <taxon>Marasmiineae</taxon>
        <taxon>Physalacriaceae</taxon>
        <taxon>Guyanagaster</taxon>
    </lineage>
</organism>
<keyword evidence="1" id="KW-1133">Transmembrane helix</keyword>
<keyword evidence="1" id="KW-0472">Membrane</keyword>
<evidence type="ECO:0000256" key="1">
    <source>
        <dbReference type="SAM" id="Phobius"/>
    </source>
</evidence>
<reference evidence="2" key="1">
    <citation type="submission" date="2020-11" db="EMBL/GenBank/DDBJ databases">
        <title>Adaptations for nitrogen fixation in a non-lichenized fungal sporocarp promotes dispersal by wood-feeding termites.</title>
        <authorList>
            <consortium name="DOE Joint Genome Institute"/>
            <person name="Koch R.A."/>
            <person name="Yoon G."/>
            <person name="Arayal U."/>
            <person name="Lail K."/>
            <person name="Amirebrahimi M."/>
            <person name="Labutti K."/>
            <person name="Lipzen A."/>
            <person name="Riley R."/>
            <person name="Barry K."/>
            <person name="Henrissat B."/>
            <person name="Grigoriev I.V."/>
            <person name="Herr J.R."/>
            <person name="Aime M.C."/>
        </authorList>
    </citation>
    <scope>NUCLEOTIDE SEQUENCE</scope>
    <source>
        <strain evidence="2">MCA 3950</strain>
    </source>
</reference>
<keyword evidence="1" id="KW-0812">Transmembrane</keyword>
<accession>A0A9P8AMM5</accession>
<dbReference type="GeneID" id="66100170"/>
<evidence type="ECO:0000313" key="3">
    <source>
        <dbReference type="Proteomes" id="UP000812287"/>
    </source>
</evidence>
<dbReference type="RefSeq" id="XP_043034565.1">
    <property type="nucleotide sequence ID" value="XM_043177883.1"/>
</dbReference>
<dbReference type="EMBL" id="MU250564">
    <property type="protein sequence ID" value="KAG7441065.1"/>
    <property type="molecule type" value="Genomic_DNA"/>
</dbReference>
<gene>
    <name evidence="2" type="ORF">BT62DRAFT_1012105</name>
</gene>
<dbReference type="Proteomes" id="UP000812287">
    <property type="component" value="Unassembled WGS sequence"/>
</dbReference>
<proteinExistence type="predicted"/>
<evidence type="ECO:0000313" key="2">
    <source>
        <dbReference type="EMBL" id="KAG7441065.1"/>
    </source>
</evidence>
<dbReference type="AlphaFoldDB" id="A0A9P8AMM5"/>